<keyword evidence="2" id="KW-1185">Reference proteome</keyword>
<proteinExistence type="predicted"/>
<organism evidence="1 2">
    <name type="scientific">Yoonia ponticola</name>
    <dbReference type="NCBI Taxonomy" id="1524255"/>
    <lineage>
        <taxon>Bacteria</taxon>
        <taxon>Pseudomonadati</taxon>
        <taxon>Pseudomonadota</taxon>
        <taxon>Alphaproteobacteria</taxon>
        <taxon>Rhodobacterales</taxon>
        <taxon>Paracoccaceae</taxon>
        <taxon>Yoonia</taxon>
    </lineage>
</organism>
<name>A0A7W9BL58_9RHOB</name>
<dbReference type="EMBL" id="JACIJM010000005">
    <property type="protein sequence ID" value="MBB5722357.1"/>
    <property type="molecule type" value="Genomic_DNA"/>
</dbReference>
<sequence length="147" mass="16368">MENRQTPMTVSPQIEDAGLFQNTVCHIDVDLIPVMRKNNRDDLIVTGLVKGDLEIAVTFAGRRSDKTAPIIARLTALLDAQEHVADVRKSRLPMRIEGAWRPQFTADGNGFETRTFHLIAARWSVLDGKGSSVEYGQPPAHFQKTTL</sequence>
<evidence type="ECO:0000313" key="2">
    <source>
        <dbReference type="Proteomes" id="UP000535415"/>
    </source>
</evidence>
<accession>A0A7W9BL58</accession>
<reference evidence="1 2" key="1">
    <citation type="submission" date="2020-08" db="EMBL/GenBank/DDBJ databases">
        <title>Genomic Encyclopedia of Type Strains, Phase IV (KMG-IV): sequencing the most valuable type-strain genomes for metagenomic binning, comparative biology and taxonomic classification.</title>
        <authorList>
            <person name="Goeker M."/>
        </authorList>
    </citation>
    <scope>NUCLEOTIDE SEQUENCE [LARGE SCALE GENOMIC DNA]</scope>
    <source>
        <strain evidence="1 2">DSM 101064</strain>
    </source>
</reference>
<protein>
    <submittedName>
        <fullName evidence="1">Uncharacterized protein</fullName>
    </submittedName>
</protein>
<dbReference type="RefSeq" id="WP_183528556.1">
    <property type="nucleotide sequence ID" value="NZ_JACIJM010000005.1"/>
</dbReference>
<dbReference type="Proteomes" id="UP000535415">
    <property type="component" value="Unassembled WGS sequence"/>
</dbReference>
<evidence type="ECO:0000313" key="1">
    <source>
        <dbReference type="EMBL" id="MBB5722357.1"/>
    </source>
</evidence>
<dbReference type="AlphaFoldDB" id="A0A7W9BL58"/>
<comment type="caution">
    <text evidence="1">The sequence shown here is derived from an EMBL/GenBank/DDBJ whole genome shotgun (WGS) entry which is preliminary data.</text>
</comment>
<gene>
    <name evidence="1" type="ORF">FHS72_001983</name>
</gene>